<dbReference type="Proteomes" id="UP000190328">
    <property type="component" value="Unassembled WGS sequence"/>
</dbReference>
<dbReference type="EMBL" id="FUXI01000036">
    <property type="protein sequence ID" value="SKA09193.1"/>
    <property type="molecule type" value="Genomic_DNA"/>
</dbReference>
<name>A0A1T4QZN7_9ENTE</name>
<dbReference type="STRING" id="263852.SAMN02745116_02384"/>
<dbReference type="AlphaFoldDB" id="A0A1T4QZN7"/>
<sequence>MILPEKENTFLLRKRDGSVEENPHIEGLKVVFKNKTGNQVILYEGAKFENTKIIIGDNSKLEIKATTTTGIRNSQFVLEGGGGHHVFIDNGVSIQGAIFLCKSGENLGINIGKDVMISDGVLFQASDIHVIFDIYTGEIINRYPDEIVIEDHVWIGRNVTINKGVSISKNSIIGIGSVVTKKFEEENVAIAGNPARIVKNGINWKRDYLGSLVGK</sequence>
<protein>
    <submittedName>
        <fullName evidence="1">Acetyltransferase (Isoleucine patch superfamily)</fullName>
    </submittedName>
</protein>
<keyword evidence="2" id="KW-1185">Reference proteome</keyword>
<gene>
    <name evidence="1" type="ORF">SAMN02745116_02384</name>
</gene>
<dbReference type="Pfam" id="PF14602">
    <property type="entry name" value="Hexapep_2"/>
    <property type="match status" value="1"/>
</dbReference>
<dbReference type="Gene3D" id="2.160.10.10">
    <property type="entry name" value="Hexapeptide repeat proteins"/>
    <property type="match status" value="1"/>
</dbReference>
<dbReference type="InterPro" id="IPR051159">
    <property type="entry name" value="Hexapeptide_acetyltransf"/>
</dbReference>
<dbReference type="GO" id="GO:0016740">
    <property type="term" value="F:transferase activity"/>
    <property type="evidence" value="ECO:0007669"/>
    <property type="project" value="UniProtKB-KW"/>
</dbReference>
<evidence type="ECO:0000313" key="1">
    <source>
        <dbReference type="EMBL" id="SKA09193.1"/>
    </source>
</evidence>
<dbReference type="PANTHER" id="PTHR23416">
    <property type="entry name" value="SIALIC ACID SYNTHASE-RELATED"/>
    <property type="match status" value="1"/>
</dbReference>
<proteinExistence type="predicted"/>
<organism evidence="1 2">
    <name type="scientific">Pilibacter termitis</name>
    <dbReference type="NCBI Taxonomy" id="263852"/>
    <lineage>
        <taxon>Bacteria</taxon>
        <taxon>Bacillati</taxon>
        <taxon>Bacillota</taxon>
        <taxon>Bacilli</taxon>
        <taxon>Lactobacillales</taxon>
        <taxon>Enterococcaceae</taxon>
        <taxon>Pilibacter</taxon>
    </lineage>
</organism>
<accession>A0A1T4QZN7</accession>
<dbReference type="OrthoDB" id="9801697at2"/>
<dbReference type="CDD" id="cd04647">
    <property type="entry name" value="LbH_MAT_like"/>
    <property type="match status" value="1"/>
</dbReference>
<dbReference type="RefSeq" id="WP_078808283.1">
    <property type="nucleotide sequence ID" value="NZ_FUXI01000036.1"/>
</dbReference>
<dbReference type="InterPro" id="IPR011004">
    <property type="entry name" value="Trimer_LpxA-like_sf"/>
</dbReference>
<dbReference type="SUPFAM" id="SSF51161">
    <property type="entry name" value="Trimeric LpxA-like enzymes"/>
    <property type="match status" value="1"/>
</dbReference>
<keyword evidence="1" id="KW-0808">Transferase</keyword>
<reference evidence="1 2" key="1">
    <citation type="submission" date="2017-02" db="EMBL/GenBank/DDBJ databases">
        <authorList>
            <person name="Peterson S.W."/>
        </authorList>
    </citation>
    <scope>NUCLEOTIDE SEQUENCE [LARGE SCALE GENOMIC DNA]</scope>
    <source>
        <strain evidence="1 2">ATCC BAA-1030</strain>
    </source>
</reference>
<evidence type="ECO:0000313" key="2">
    <source>
        <dbReference type="Proteomes" id="UP000190328"/>
    </source>
</evidence>
<dbReference type="InterPro" id="IPR001451">
    <property type="entry name" value="Hexapep"/>
</dbReference>